<keyword evidence="2" id="KW-1185">Reference proteome</keyword>
<name>A0AAE3A756_9FIRM</name>
<dbReference type="EMBL" id="JAJEPS010000016">
    <property type="protein sequence ID" value="MCC2127172.1"/>
    <property type="molecule type" value="Genomic_DNA"/>
</dbReference>
<accession>A0AAE3A756</accession>
<dbReference type="Pfam" id="PF12784">
    <property type="entry name" value="PDDEXK_2"/>
    <property type="match status" value="1"/>
</dbReference>
<gene>
    <name evidence="1" type="ORF">LKD36_13445</name>
</gene>
<dbReference type="RefSeq" id="WP_308459885.1">
    <property type="nucleotide sequence ID" value="NZ_JAJEPS010000016.1"/>
</dbReference>
<proteinExistence type="predicted"/>
<organism evidence="1 2">
    <name type="scientific">Hominiventricola filiformis</name>
    <dbReference type="NCBI Taxonomy" id="2885352"/>
    <lineage>
        <taxon>Bacteria</taxon>
        <taxon>Bacillati</taxon>
        <taxon>Bacillota</taxon>
        <taxon>Clostridia</taxon>
        <taxon>Lachnospirales</taxon>
        <taxon>Lachnospiraceae</taxon>
        <taxon>Hominiventricola</taxon>
    </lineage>
</organism>
<comment type="caution">
    <text evidence="1">The sequence shown here is derived from an EMBL/GenBank/DDBJ whole genome shotgun (WGS) entry which is preliminary data.</text>
</comment>
<evidence type="ECO:0000313" key="1">
    <source>
        <dbReference type="EMBL" id="MCC2127172.1"/>
    </source>
</evidence>
<sequence length="167" mass="19898">MVRIPKKLNFNLFPEDQECIREIAFCDLTTKQKYTDLMEIYVLELKKLPPEQKKEPLIVKWMRFLSAEKKEDFEKMAEEDTYINEAYEVLQKLSADERKRLEYEARQKAILDYNSQMSSSREEGIRIGEARLKVLCDHLLNDGRIEDLRKAVSDEAYTEKLYKEYGL</sequence>
<reference evidence="1 2" key="1">
    <citation type="submission" date="2021-10" db="EMBL/GenBank/DDBJ databases">
        <title>Anaerobic single-cell dispensing facilitates the cultivation of human gut bacteria.</title>
        <authorList>
            <person name="Afrizal A."/>
        </authorList>
    </citation>
    <scope>NUCLEOTIDE SEQUENCE [LARGE SCALE GENOMIC DNA]</scope>
    <source>
        <strain evidence="1 2">CLA-AA-H276</strain>
    </source>
</reference>
<evidence type="ECO:0000313" key="2">
    <source>
        <dbReference type="Proteomes" id="UP001198220"/>
    </source>
</evidence>
<dbReference type="AlphaFoldDB" id="A0AAE3A756"/>
<protein>
    <submittedName>
        <fullName evidence="1">Rpn family recombination-promoting nuclease/putative transposase</fullName>
    </submittedName>
</protein>
<dbReference type="Proteomes" id="UP001198220">
    <property type="component" value="Unassembled WGS sequence"/>
</dbReference>